<dbReference type="InterPro" id="IPR019004">
    <property type="entry name" value="YqeY/Aim41"/>
</dbReference>
<dbReference type="Gene3D" id="1.10.1510.10">
    <property type="entry name" value="Uncharacterised protein YqeY/AIM41 PF09424, N-terminal domain"/>
    <property type="match status" value="1"/>
</dbReference>
<dbReference type="Pfam" id="PF09424">
    <property type="entry name" value="YqeY"/>
    <property type="match status" value="1"/>
</dbReference>
<evidence type="ECO:0000313" key="1">
    <source>
        <dbReference type="EMBL" id="PKQ28602.1"/>
    </source>
</evidence>
<gene>
    <name evidence="1" type="ORF">CVT63_01780</name>
</gene>
<organism evidence="1 2">
    <name type="scientific">Candidatus Anoxymicrobium japonicum</name>
    <dbReference type="NCBI Taxonomy" id="2013648"/>
    <lineage>
        <taxon>Bacteria</taxon>
        <taxon>Bacillati</taxon>
        <taxon>Actinomycetota</taxon>
        <taxon>Candidatus Geothermincolia</taxon>
        <taxon>Candidatus Geothermincolales</taxon>
        <taxon>Candidatus Anoxymicrobiaceae</taxon>
        <taxon>Candidatus Anoxymicrobium</taxon>
    </lineage>
</organism>
<accession>A0A2N3G7K1</accession>
<proteinExistence type="predicted"/>
<reference evidence="1 2" key="1">
    <citation type="journal article" date="2017" name="ISME J.">
        <title>Potential for microbial H2 and metal transformations associated with novel bacteria and archaea in deep terrestrial subsurface sediments.</title>
        <authorList>
            <person name="Hernsdorf A.W."/>
            <person name="Amano Y."/>
            <person name="Miyakawa K."/>
            <person name="Ise K."/>
            <person name="Suzuki Y."/>
            <person name="Anantharaman K."/>
            <person name="Probst A."/>
            <person name="Burstein D."/>
            <person name="Thomas B.C."/>
            <person name="Banfield J.F."/>
        </authorList>
    </citation>
    <scope>NUCLEOTIDE SEQUENCE [LARGE SCALE GENOMIC DNA]</scope>
    <source>
        <strain evidence="1">HGW-Actinobacteria-3</strain>
    </source>
</reference>
<dbReference type="SUPFAM" id="SSF89095">
    <property type="entry name" value="GatB/YqeY motif"/>
    <property type="match status" value="1"/>
</dbReference>
<dbReference type="EMBL" id="PHEX01000010">
    <property type="protein sequence ID" value="PKQ28602.1"/>
    <property type="molecule type" value="Genomic_DNA"/>
</dbReference>
<dbReference type="Proteomes" id="UP000233654">
    <property type="component" value="Unassembled WGS sequence"/>
</dbReference>
<dbReference type="GO" id="GO:0016884">
    <property type="term" value="F:carbon-nitrogen ligase activity, with glutamine as amido-N-donor"/>
    <property type="evidence" value="ECO:0007669"/>
    <property type="project" value="InterPro"/>
</dbReference>
<dbReference type="InterPro" id="IPR042184">
    <property type="entry name" value="YqeY/Aim41_N"/>
</dbReference>
<dbReference type="GO" id="GO:0016740">
    <property type="term" value="F:transferase activity"/>
    <property type="evidence" value="ECO:0007669"/>
    <property type="project" value="UniProtKB-KW"/>
</dbReference>
<dbReference type="InterPro" id="IPR003789">
    <property type="entry name" value="Asn/Gln_tRNA_amidoTrase-B-like"/>
</dbReference>
<comment type="caution">
    <text evidence="1">The sequence shown here is derived from an EMBL/GenBank/DDBJ whole genome shotgun (WGS) entry which is preliminary data.</text>
</comment>
<evidence type="ECO:0000313" key="2">
    <source>
        <dbReference type="Proteomes" id="UP000233654"/>
    </source>
</evidence>
<dbReference type="PANTHER" id="PTHR28055:SF1">
    <property type="entry name" value="ALTERED INHERITANCE OF MITOCHONDRIA PROTEIN 41, MITOCHONDRIAL"/>
    <property type="match status" value="1"/>
</dbReference>
<protein>
    <submittedName>
        <fullName evidence="1">Glutamyl-tRNA amidotransferase</fullName>
    </submittedName>
</protein>
<keyword evidence="1" id="KW-0808">Transferase</keyword>
<dbReference type="PANTHER" id="PTHR28055">
    <property type="entry name" value="ALTERED INHERITANCE OF MITOCHONDRIA PROTEIN 41, MITOCHONDRIAL"/>
    <property type="match status" value="1"/>
</dbReference>
<dbReference type="Gene3D" id="1.10.10.410">
    <property type="match status" value="1"/>
</dbReference>
<sequence length="148" mass="16639">MDFKETLKRDLGSALKSGDKLRLSTIRMMLSEIHNAEIARSGELTDEEYAAIVAREARKRAESIEEFTKAARQDLVDRETYELSVIRAYMPEQLSDDEIMKIVSETIDEVGASSPSDFGKVMGKLMPKLKGKADGKKVNVLVREMLAR</sequence>
<dbReference type="AlphaFoldDB" id="A0A2N3G7K1"/>
<name>A0A2N3G7K1_9ACTN</name>
<dbReference type="InterPro" id="IPR023168">
    <property type="entry name" value="GatB_Yqey_C_2"/>
</dbReference>